<dbReference type="EMBL" id="MN740958">
    <property type="protein sequence ID" value="QHU19912.1"/>
    <property type="molecule type" value="Genomic_DNA"/>
</dbReference>
<accession>A0A6C0KPJ9</accession>
<protein>
    <submittedName>
        <fullName evidence="2">Uncharacterized protein</fullName>
    </submittedName>
</protein>
<name>A0A6C0KPJ9_9ZZZZ</name>
<sequence>MTETYNKGTGAGGSNTNHNGIAFEMKTDNEHRLISNGFVRKNISGKEKTKYGYYLEKLTPTHIIHYVKQNGFKNYMYQFHQKELFREVDEAYIIIDNITRTICVKILEKKNQNSSGSVEDKLCLGSYFKFVEYPTCLGNSFKVEYAFCISTFLKNIYNSDHLKWKILNESNRKNNIPVLFGDDDDYYSKLDEWLNDY</sequence>
<feature type="region of interest" description="Disordered" evidence="1">
    <location>
        <begin position="1"/>
        <end position="20"/>
    </location>
</feature>
<evidence type="ECO:0000313" key="2">
    <source>
        <dbReference type="EMBL" id="QHU19912.1"/>
    </source>
</evidence>
<reference evidence="2" key="1">
    <citation type="journal article" date="2020" name="Nature">
        <title>Giant virus diversity and host interactions through global metagenomics.</title>
        <authorList>
            <person name="Schulz F."/>
            <person name="Roux S."/>
            <person name="Paez-Espino D."/>
            <person name="Jungbluth S."/>
            <person name="Walsh D.A."/>
            <person name="Denef V.J."/>
            <person name="McMahon K.D."/>
            <person name="Konstantinidis K.T."/>
            <person name="Eloe-Fadrosh E.A."/>
            <person name="Kyrpides N.C."/>
            <person name="Woyke T."/>
        </authorList>
    </citation>
    <scope>NUCLEOTIDE SEQUENCE</scope>
    <source>
        <strain evidence="2">GVMAG-S-3300013014-113</strain>
    </source>
</reference>
<proteinExistence type="predicted"/>
<organism evidence="2">
    <name type="scientific">viral metagenome</name>
    <dbReference type="NCBI Taxonomy" id="1070528"/>
    <lineage>
        <taxon>unclassified sequences</taxon>
        <taxon>metagenomes</taxon>
        <taxon>organismal metagenomes</taxon>
    </lineage>
</organism>
<dbReference type="AlphaFoldDB" id="A0A6C0KPJ9"/>
<evidence type="ECO:0000256" key="1">
    <source>
        <dbReference type="SAM" id="MobiDB-lite"/>
    </source>
</evidence>